<dbReference type="AlphaFoldDB" id="A0A1I3U1S7"/>
<gene>
    <name evidence="2" type="ORF">SAMN05192584_101208</name>
</gene>
<dbReference type="Proteomes" id="UP000198928">
    <property type="component" value="Unassembled WGS sequence"/>
</dbReference>
<organism evidence="2 3">
    <name type="scientific">Streptomyces pini</name>
    <dbReference type="NCBI Taxonomy" id="1520580"/>
    <lineage>
        <taxon>Bacteria</taxon>
        <taxon>Bacillati</taxon>
        <taxon>Actinomycetota</taxon>
        <taxon>Actinomycetes</taxon>
        <taxon>Kitasatosporales</taxon>
        <taxon>Streptomycetaceae</taxon>
        <taxon>Streptomyces</taxon>
    </lineage>
</organism>
<sequence>MDRLRELAERLEEEHGAVTDDEQQAALDRIAAIDGWHDEQQSRPGAAA</sequence>
<evidence type="ECO:0000256" key="1">
    <source>
        <dbReference type="SAM" id="MobiDB-lite"/>
    </source>
</evidence>
<evidence type="ECO:0000313" key="2">
    <source>
        <dbReference type="EMBL" id="SFJ76479.1"/>
    </source>
</evidence>
<reference evidence="3" key="1">
    <citation type="submission" date="2016-10" db="EMBL/GenBank/DDBJ databases">
        <authorList>
            <person name="Varghese N."/>
            <person name="Submissions S."/>
        </authorList>
    </citation>
    <scope>NUCLEOTIDE SEQUENCE [LARGE SCALE GENOMIC DNA]</scope>
    <source>
        <strain evidence="3">PL19</strain>
    </source>
</reference>
<feature type="region of interest" description="Disordered" evidence="1">
    <location>
        <begin position="1"/>
        <end position="24"/>
    </location>
</feature>
<dbReference type="EMBL" id="FOSG01000001">
    <property type="protein sequence ID" value="SFJ76479.1"/>
    <property type="molecule type" value="Genomic_DNA"/>
</dbReference>
<feature type="compositionally biased region" description="Basic and acidic residues" evidence="1">
    <location>
        <begin position="1"/>
        <end position="18"/>
    </location>
</feature>
<name>A0A1I3U1S7_9ACTN</name>
<keyword evidence="3" id="KW-1185">Reference proteome</keyword>
<evidence type="ECO:0000313" key="3">
    <source>
        <dbReference type="Proteomes" id="UP000198928"/>
    </source>
</evidence>
<proteinExistence type="predicted"/>
<protein>
    <submittedName>
        <fullName evidence="2">Uncharacterized protein</fullName>
    </submittedName>
</protein>
<accession>A0A1I3U1S7</accession>